<reference evidence="1" key="2">
    <citation type="submission" date="2020-12" db="EMBL/GenBank/DDBJ databases">
        <authorList>
            <person name="Kanost M."/>
        </authorList>
    </citation>
    <scope>NUCLEOTIDE SEQUENCE</scope>
</reference>
<name>A0A921YUW7_MANSE</name>
<accession>A0A921YUW7</accession>
<dbReference type="AlphaFoldDB" id="A0A921YUW7"/>
<gene>
    <name evidence="1" type="ORF">O3G_MSEX004304</name>
</gene>
<organism evidence="1 2">
    <name type="scientific">Manduca sexta</name>
    <name type="common">Tobacco hawkmoth</name>
    <name type="synonym">Tobacco hornworm</name>
    <dbReference type="NCBI Taxonomy" id="7130"/>
    <lineage>
        <taxon>Eukaryota</taxon>
        <taxon>Metazoa</taxon>
        <taxon>Ecdysozoa</taxon>
        <taxon>Arthropoda</taxon>
        <taxon>Hexapoda</taxon>
        <taxon>Insecta</taxon>
        <taxon>Pterygota</taxon>
        <taxon>Neoptera</taxon>
        <taxon>Endopterygota</taxon>
        <taxon>Lepidoptera</taxon>
        <taxon>Glossata</taxon>
        <taxon>Ditrysia</taxon>
        <taxon>Bombycoidea</taxon>
        <taxon>Sphingidae</taxon>
        <taxon>Sphinginae</taxon>
        <taxon>Sphingini</taxon>
        <taxon>Manduca</taxon>
    </lineage>
</organism>
<comment type="caution">
    <text evidence="1">The sequence shown here is derived from an EMBL/GenBank/DDBJ whole genome shotgun (WGS) entry which is preliminary data.</text>
</comment>
<dbReference type="EMBL" id="JH668330">
    <property type="protein sequence ID" value="KAG6446143.1"/>
    <property type="molecule type" value="Genomic_DNA"/>
</dbReference>
<protein>
    <submittedName>
        <fullName evidence="1">Uncharacterized protein</fullName>
    </submittedName>
</protein>
<sequence>MEVLFYYIILQGLTTCFTYDVELEGIMRIGDAFLKELQDDLAEYKKLQTTFRPDKPIRPVKKYIGVGKVSKKSRKTGENEKRNKTYIGSFSRIKEDGFWRLDKLQVIVKNHLKINKNISKVIRKVSEEYSAALDKYFDSIITHVSETQLDIEFLILDLVETSNKMLYSMQRKIFNDVVDANKSKIPKVYITKATENIFKQSINDKKRHMNLICELHQICRPYPGFSDYFADLISEILKLSDSRLNIFLKILKNSLEHNIDFIHQIIDERALEKWTYHMSYLSTDMAIIRDIISILRTVITQRHKVVTTGDDKLKNRTAAMKILLDIIDKAFEDDGEDMIAMNIDIVVEALRHWTSRAQDIETIVTNFVKYFFNILKQSISVDTKQEIKVLTEVILKGKSKNRSIYKELLSKGSKFVRGEDLHIYSNLL</sequence>
<reference evidence="1" key="1">
    <citation type="journal article" date="2016" name="Insect Biochem. Mol. Biol.">
        <title>Multifaceted biological insights from a draft genome sequence of the tobacco hornworm moth, Manduca sexta.</title>
        <authorList>
            <person name="Kanost M.R."/>
            <person name="Arrese E.L."/>
            <person name="Cao X."/>
            <person name="Chen Y.R."/>
            <person name="Chellapilla S."/>
            <person name="Goldsmith M.R."/>
            <person name="Grosse-Wilde E."/>
            <person name="Heckel D.G."/>
            <person name="Herndon N."/>
            <person name="Jiang H."/>
            <person name="Papanicolaou A."/>
            <person name="Qu J."/>
            <person name="Soulages J.L."/>
            <person name="Vogel H."/>
            <person name="Walters J."/>
            <person name="Waterhouse R.M."/>
            <person name="Ahn S.J."/>
            <person name="Almeida F.C."/>
            <person name="An C."/>
            <person name="Aqrawi P."/>
            <person name="Bretschneider A."/>
            <person name="Bryant W.B."/>
            <person name="Bucks S."/>
            <person name="Chao H."/>
            <person name="Chevignon G."/>
            <person name="Christen J.M."/>
            <person name="Clarke D.F."/>
            <person name="Dittmer N.T."/>
            <person name="Ferguson L.C.F."/>
            <person name="Garavelou S."/>
            <person name="Gordon K.H.J."/>
            <person name="Gunaratna R.T."/>
            <person name="Han Y."/>
            <person name="Hauser F."/>
            <person name="He Y."/>
            <person name="Heidel-Fischer H."/>
            <person name="Hirsh A."/>
            <person name="Hu Y."/>
            <person name="Jiang H."/>
            <person name="Kalra D."/>
            <person name="Klinner C."/>
            <person name="Konig C."/>
            <person name="Kovar C."/>
            <person name="Kroll A.R."/>
            <person name="Kuwar S.S."/>
            <person name="Lee S.L."/>
            <person name="Lehman R."/>
            <person name="Li K."/>
            <person name="Li Z."/>
            <person name="Liang H."/>
            <person name="Lovelace S."/>
            <person name="Lu Z."/>
            <person name="Mansfield J.H."/>
            <person name="McCulloch K.J."/>
            <person name="Mathew T."/>
            <person name="Morton B."/>
            <person name="Muzny D.M."/>
            <person name="Neunemann D."/>
            <person name="Ongeri F."/>
            <person name="Pauchet Y."/>
            <person name="Pu L.L."/>
            <person name="Pyrousis I."/>
            <person name="Rao X.J."/>
            <person name="Redding A."/>
            <person name="Roesel C."/>
            <person name="Sanchez-Gracia A."/>
            <person name="Schaack S."/>
            <person name="Shukla A."/>
            <person name="Tetreau G."/>
            <person name="Wang Y."/>
            <person name="Xiong G.H."/>
            <person name="Traut W."/>
            <person name="Walsh T.K."/>
            <person name="Worley K.C."/>
            <person name="Wu D."/>
            <person name="Wu W."/>
            <person name="Wu Y.Q."/>
            <person name="Zhang X."/>
            <person name="Zou Z."/>
            <person name="Zucker H."/>
            <person name="Briscoe A.D."/>
            <person name="Burmester T."/>
            <person name="Clem R.J."/>
            <person name="Feyereisen R."/>
            <person name="Grimmelikhuijzen C.J.P."/>
            <person name="Hamodrakas S.J."/>
            <person name="Hansson B.S."/>
            <person name="Huguet E."/>
            <person name="Jermiin L.S."/>
            <person name="Lan Q."/>
            <person name="Lehman H.K."/>
            <person name="Lorenzen M."/>
            <person name="Merzendorfer H."/>
            <person name="Michalopoulos I."/>
            <person name="Morton D.B."/>
            <person name="Muthukrishnan S."/>
            <person name="Oakeshott J.G."/>
            <person name="Palmer W."/>
            <person name="Park Y."/>
            <person name="Passarelli A.L."/>
            <person name="Rozas J."/>
            <person name="Schwartz L.M."/>
            <person name="Smith W."/>
            <person name="Southgate A."/>
            <person name="Vilcinskas A."/>
            <person name="Vogt R."/>
            <person name="Wang P."/>
            <person name="Werren J."/>
            <person name="Yu X.Q."/>
            <person name="Zhou J.J."/>
            <person name="Brown S.J."/>
            <person name="Scherer S.E."/>
            <person name="Richards S."/>
            <person name="Blissard G.W."/>
        </authorList>
    </citation>
    <scope>NUCLEOTIDE SEQUENCE</scope>
</reference>
<keyword evidence="2" id="KW-1185">Reference proteome</keyword>
<proteinExistence type="predicted"/>
<evidence type="ECO:0000313" key="2">
    <source>
        <dbReference type="Proteomes" id="UP000791440"/>
    </source>
</evidence>
<evidence type="ECO:0000313" key="1">
    <source>
        <dbReference type="EMBL" id="KAG6446143.1"/>
    </source>
</evidence>
<dbReference type="Proteomes" id="UP000791440">
    <property type="component" value="Unassembled WGS sequence"/>
</dbReference>